<evidence type="ECO:0000313" key="2">
    <source>
        <dbReference type="EMBL" id="LAB44354.1"/>
    </source>
</evidence>
<accession>A0A2D4NF88</accession>
<reference evidence="2" key="2">
    <citation type="submission" date="2017-11" db="EMBL/GenBank/DDBJ databases">
        <title>Coralsnake Venomics: Analyses of Venom Gland Transcriptomes and Proteomes of Six Brazilian Taxa.</title>
        <authorList>
            <person name="Aird S.D."/>
            <person name="Jorge da Silva N."/>
            <person name="Qiu L."/>
            <person name="Villar-Briones A."/>
            <person name="Aparecida-Saddi V."/>
            <person name="Campos-Telles M.P."/>
            <person name="Grau M."/>
            <person name="Mikheyev A.S."/>
        </authorList>
    </citation>
    <scope>NUCLEOTIDE SEQUENCE</scope>
    <source>
        <tissue evidence="2">Venom_gland</tissue>
    </source>
</reference>
<dbReference type="EMBL" id="IACM01179836">
    <property type="protein sequence ID" value="LAB44354.1"/>
    <property type="molecule type" value="Transcribed_RNA"/>
</dbReference>
<evidence type="ECO:0000256" key="1">
    <source>
        <dbReference type="SAM" id="MobiDB-lite"/>
    </source>
</evidence>
<protein>
    <submittedName>
        <fullName evidence="2">Uncharacterized protein</fullName>
    </submittedName>
</protein>
<reference evidence="2" key="1">
    <citation type="submission" date="2017-07" db="EMBL/GenBank/DDBJ databases">
        <authorList>
            <person name="Mikheyev A."/>
            <person name="Grau M."/>
        </authorList>
    </citation>
    <scope>NUCLEOTIDE SEQUENCE</scope>
    <source>
        <tissue evidence="2">Venom_gland</tissue>
    </source>
</reference>
<organism evidence="2">
    <name type="scientific">Micrurus spixii</name>
    <name type="common">Amazon coral snake</name>
    <dbReference type="NCBI Taxonomy" id="129469"/>
    <lineage>
        <taxon>Eukaryota</taxon>
        <taxon>Metazoa</taxon>
        <taxon>Chordata</taxon>
        <taxon>Craniata</taxon>
        <taxon>Vertebrata</taxon>
        <taxon>Euteleostomi</taxon>
        <taxon>Lepidosauria</taxon>
        <taxon>Squamata</taxon>
        <taxon>Bifurcata</taxon>
        <taxon>Unidentata</taxon>
        <taxon>Episquamata</taxon>
        <taxon>Toxicofera</taxon>
        <taxon>Serpentes</taxon>
        <taxon>Colubroidea</taxon>
        <taxon>Elapidae</taxon>
        <taxon>Elapinae</taxon>
        <taxon>Micrurus</taxon>
    </lineage>
</organism>
<proteinExistence type="predicted"/>
<dbReference type="AlphaFoldDB" id="A0A2D4NF88"/>
<sequence length="108" mass="12357">MPAYLESHIVELNISKYLDQKATAGCSKSQRLSQKELQDLWCFVRIHRENNCPAATPDENRTRSQRGLQKENGQVISMMRQEKTLPCKPRSDLVVLQEHAAASFQQSN</sequence>
<name>A0A2D4NF88_9SAUR</name>
<feature type="region of interest" description="Disordered" evidence="1">
    <location>
        <begin position="53"/>
        <end position="75"/>
    </location>
</feature>
<feature type="compositionally biased region" description="Polar residues" evidence="1">
    <location>
        <begin position="65"/>
        <end position="75"/>
    </location>
</feature>